<gene>
    <name evidence="1" type="ORF">HPB47_016983</name>
</gene>
<sequence length="632" mass="71284">MSLPRTPPRARSASPTPSPRRTNEDTTEIRFSRRTQGLHPEFGLLPPRTKQPTRPTMANQSPTPAAPAVVYLPAAPRTPTPFHGEIDMRICNSPDLREIIRDVVREEIRRLLPAAASPDSPSITEIVREEVQQALQPQVSAAPEPPTMSYAAATRRPPPPAHPYMAPPRREPPAPQFFRRQEDRVHAHPEQAAPRKTDVWRTADRRPLCYHCGEADHIYRRCPYRQLGLRGFAPNDPRPRLGERPRDIEDYLRRSSSPESTPRRGFHVLCCQCFVKWRTTACSLSWALWSLGTYFTPQLANYVLNEYGAPEMFLFIGALTMNVLPCAFVLKRPPWMNRKKLSKAGGDCEKLSEGSLGTESTTKFNDGINLKNYKLLNVEETIIEEQEIRDCLDIVPSPREGNIIDPSEQDFYPKDTQMIAAPTSSSVFFKGALRVFLSPIFHIDAMGWTLIDYTNSAFVLVHIDMARDRGIDESKAVYFLHAYSSTSFLMRLLGAHIVDRGYLTLQSAFLLSFLGVSIACLFMAFCRKLVFLLLCSLLLGLSQGFVIAVPSPMLVKDFPDQPIPIMLGGVLFIDGLTMMTLPSLVGYFRDNSGIYDGLFYTLSAASLFVAILWTLKPLLKRRQLRLLSHQRV</sequence>
<dbReference type="EMBL" id="JABSTQ010005795">
    <property type="protein sequence ID" value="KAG0438520.1"/>
    <property type="molecule type" value="Genomic_DNA"/>
</dbReference>
<accession>A0AC60QQG3</accession>
<name>A0AC60QQG3_IXOPE</name>
<proteinExistence type="predicted"/>
<comment type="caution">
    <text evidence="1">The sequence shown here is derived from an EMBL/GenBank/DDBJ whole genome shotgun (WGS) entry which is preliminary data.</text>
</comment>
<keyword evidence="2" id="KW-1185">Reference proteome</keyword>
<reference evidence="1 2" key="1">
    <citation type="journal article" date="2020" name="Cell">
        <title>Large-Scale Comparative Analyses of Tick Genomes Elucidate Their Genetic Diversity and Vector Capacities.</title>
        <authorList>
            <consortium name="Tick Genome and Microbiome Consortium (TIGMIC)"/>
            <person name="Jia N."/>
            <person name="Wang J."/>
            <person name="Shi W."/>
            <person name="Du L."/>
            <person name="Sun Y."/>
            <person name="Zhan W."/>
            <person name="Jiang J.F."/>
            <person name="Wang Q."/>
            <person name="Zhang B."/>
            <person name="Ji P."/>
            <person name="Bell-Sakyi L."/>
            <person name="Cui X.M."/>
            <person name="Yuan T.T."/>
            <person name="Jiang B.G."/>
            <person name="Yang W.F."/>
            <person name="Lam T.T."/>
            <person name="Chang Q.C."/>
            <person name="Ding S.J."/>
            <person name="Wang X.J."/>
            <person name="Zhu J.G."/>
            <person name="Ruan X.D."/>
            <person name="Zhao L."/>
            <person name="Wei J.T."/>
            <person name="Ye R.Z."/>
            <person name="Que T.C."/>
            <person name="Du C.H."/>
            <person name="Zhou Y.H."/>
            <person name="Cheng J.X."/>
            <person name="Dai P.F."/>
            <person name="Guo W.B."/>
            <person name="Han X.H."/>
            <person name="Huang E.J."/>
            <person name="Li L.F."/>
            <person name="Wei W."/>
            <person name="Gao Y.C."/>
            <person name="Liu J.Z."/>
            <person name="Shao H.Z."/>
            <person name="Wang X."/>
            <person name="Wang C.C."/>
            <person name="Yang T.C."/>
            <person name="Huo Q.B."/>
            <person name="Li W."/>
            <person name="Chen H.Y."/>
            <person name="Chen S.E."/>
            <person name="Zhou L.G."/>
            <person name="Ni X.B."/>
            <person name="Tian J.H."/>
            <person name="Sheng Y."/>
            <person name="Liu T."/>
            <person name="Pan Y.S."/>
            <person name="Xia L.Y."/>
            <person name="Li J."/>
            <person name="Zhao F."/>
            <person name="Cao W.C."/>
        </authorList>
    </citation>
    <scope>NUCLEOTIDE SEQUENCE [LARGE SCALE GENOMIC DNA]</scope>
    <source>
        <strain evidence="1">Iper-2018</strain>
    </source>
</reference>
<protein>
    <submittedName>
        <fullName evidence="1">Uncharacterized protein</fullName>
    </submittedName>
</protein>
<evidence type="ECO:0000313" key="1">
    <source>
        <dbReference type="EMBL" id="KAG0438520.1"/>
    </source>
</evidence>
<organism evidence="1 2">
    <name type="scientific">Ixodes persulcatus</name>
    <name type="common">Taiga tick</name>
    <dbReference type="NCBI Taxonomy" id="34615"/>
    <lineage>
        <taxon>Eukaryota</taxon>
        <taxon>Metazoa</taxon>
        <taxon>Ecdysozoa</taxon>
        <taxon>Arthropoda</taxon>
        <taxon>Chelicerata</taxon>
        <taxon>Arachnida</taxon>
        <taxon>Acari</taxon>
        <taxon>Parasitiformes</taxon>
        <taxon>Ixodida</taxon>
        <taxon>Ixodoidea</taxon>
        <taxon>Ixodidae</taxon>
        <taxon>Ixodinae</taxon>
        <taxon>Ixodes</taxon>
    </lineage>
</organism>
<dbReference type="Proteomes" id="UP000805193">
    <property type="component" value="Unassembled WGS sequence"/>
</dbReference>
<evidence type="ECO:0000313" key="2">
    <source>
        <dbReference type="Proteomes" id="UP000805193"/>
    </source>
</evidence>